<accession>A0AAU9MAC1</accession>
<dbReference type="AlphaFoldDB" id="A0AAU9MAC1"/>
<comment type="caution">
    <text evidence="1">The sequence shown here is derived from an EMBL/GenBank/DDBJ whole genome shotgun (WGS) entry which is preliminary data.</text>
</comment>
<reference evidence="1 2" key="1">
    <citation type="submission" date="2022-01" db="EMBL/GenBank/DDBJ databases">
        <authorList>
            <person name="Xiong W."/>
            <person name="Schranz E."/>
        </authorList>
    </citation>
    <scope>NUCLEOTIDE SEQUENCE [LARGE SCALE GENOMIC DNA]</scope>
</reference>
<keyword evidence="2" id="KW-1185">Reference proteome</keyword>
<organism evidence="1 2">
    <name type="scientific">Lactuca virosa</name>
    <dbReference type="NCBI Taxonomy" id="75947"/>
    <lineage>
        <taxon>Eukaryota</taxon>
        <taxon>Viridiplantae</taxon>
        <taxon>Streptophyta</taxon>
        <taxon>Embryophyta</taxon>
        <taxon>Tracheophyta</taxon>
        <taxon>Spermatophyta</taxon>
        <taxon>Magnoliopsida</taxon>
        <taxon>eudicotyledons</taxon>
        <taxon>Gunneridae</taxon>
        <taxon>Pentapetalae</taxon>
        <taxon>asterids</taxon>
        <taxon>campanulids</taxon>
        <taxon>Asterales</taxon>
        <taxon>Asteraceae</taxon>
        <taxon>Cichorioideae</taxon>
        <taxon>Cichorieae</taxon>
        <taxon>Lactucinae</taxon>
        <taxon>Lactuca</taxon>
    </lineage>
</organism>
<evidence type="ECO:0000313" key="2">
    <source>
        <dbReference type="Proteomes" id="UP001157418"/>
    </source>
</evidence>
<proteinExistence type="predicted"/>
<evidence type="ECO:0000313" key="1">
    <source>
        <dbReference type="EMBL" id="CAH1423670.1"/>
    </source>
</evidence>
<dbReference type="Proteomes" id="UP001157418">
    <property type="component" value="Unassembled WGS sequence"/>
</dbReference>
<gene>
    <name evidence="1" type="ORF">LVIROSA_LOCUS10940</name>
</gene>
<sequence>MSNHNNINTQQSLRLANDAYAWYNNEDRDSFLDIISPPSRLFPHILNERVGIDPWLWSLDDRIFTLPSSIMSFPQPRMHLVVLQNNLANHTNLRSRQMDRSRTRTQTQHVIQTIKQKL</sequence>
<dbReference type="EMBL" id="CAKMRJ010001112">
    <property type="protein sequence ID" value="CAH1423670.1"/>
    <property type="molecule type" value="Genomic_DNA"/>
</dbReference>
<protein>
    <submittedName>
        <fullName evidence="1">Uncharacterized protein</fullName>
    </submittedName>
</protein>
<name>A0AAU9MAC1_9ASTR</name>